<name>A0A518RKF8_9SPHN</name>
<gene>
    <name evidence="2" type="ORF">FPZ54_19260</name>
</gene>
<feature type="transmembrane region" description="Helical" evidence="1">
    <location>
        <begin position="269"/>
        <end position="291"/>
    </location>
</feature>
<evidence type="ECO:0000313" key="2">
    <source>
        <dbReference type="EMBL" id="QDX27937.1"/>
    </source>
</evidence>
<dbReference type="InterPro" id="IPR038728">
    <property type="entry name" value="YkvI-like"/>
</dbReference>
<keyword evidence="1" id="KW-0812">Transmembrane</keyword>
<dbReference type="PANTHER" id="PTHR37814:SF1">
    <property type="entry name" value="MEMBRANE PROTEIN"/>
    <property type="match status" value="1"/>
</dbReference>
<dbReference type="AlphaFoldDB" id="A0A518RKF8"/>
<feature type="transmembrane region" description="Helical" evidence="1">
    <location>
        <begin position="219"/>
        <end position="249"/>
    </location>
</feature>
<dbReference type="RefSeq" id="WP_145849409.1">
    <property type="nucleotide sequence ID" value="NZ_CP042239.1"/>
</dbReference>
<keyword evidence="1" id="KW-0472">Membrane</keyword>
<protein>
    <recommendedName>
        <fullName evidence="4">Membrane protein YkvI</fullName>
    </recommendedName>
</protein>
<sequence>MTASPAASTRFQRFLLPGLAFKGVVIGGGYATGRELAEFFVPSGPQGGLWGMVLAMAIWSAVCAATFAFAHLTRSYDYRSFFQRLLGPGWIAFEIVYVLLLVLILAVIGAAAGEIGASFGAPTIVGTLILAGTIAAVASFGTGSVERLFKYASMLLYLVYALFVVIGLSLFGDRIADNLATPVPSDGWAIGGVAYAGYNLIAAAVVLPMAAHLTSRRDALIAGAIAGPLAMLPALGFFLCMIAFYPAIGDETLPSGFLLDQMNIPAFRIAFQAMIFAALLETGTGIVHAVNERVSGVWQAKRGVALGTRARAAIALALLLGCIFVASRFGLVALIGSGYRLLAFAILAVFVLPLMTLGVARILRARPEVEISA</sequence>
<dbReference type="PANTHER" id="PTHR37814">
    <property type="entry name" value="CONSERVED MEMBRANE PROTEIN"/>
    <property type="match status" value="1"/>
</dbReference>
<feature type="transmembrane region" description="Helical" evidence="1">
    <location>
        <begin position="312"/>
        <end position="335"/>
    </location>
</feature>
<keyword evidence="3" id="KW-1185">Reference proteome</keyword>
<evidence type="ECO:0008006" key="4">
    <source>
        <dbReference type="Google" id="ProtNLM"/>
    </source>
</evidence>
<dbReference type="OrthoDB" id="5444697at2"/>
<evidence type="ECO:0000256" key="1">
    <source>
        <dbReference type="SAM" id="Phobius"/>
    </source>
</evidence>
<dbReference type="Proteomes" id="UP000318055">
    <property type="component" value="Chromosome"/>
</dbReference>
<keyword evidence="1" id="KW-1133">Transmembrane helix</keyword>
<feature type="transmembrane region" description="Helical" evidence="1">
    <location>
        <begin position="341"/>
        <end position="363"/>
    </location>
</feature>
<dbReference type="EMBL" id="CP042239">
    <property type="protein sequence ID" value="QDX27937.1"/>
    <property type="molecule type" value="Genomic_DNA"/>
</dbReference>
<feature type="transmembrane region" description="Helical" evidence="1">
    <location>
        <begin position="154"/>
        <end position="176"/>
    </location>
</feature>
<accession>A0A518RKF8</accession>
<feature type="transmembrane region" description="Helical" evidence="1">
    <location>
        <begin position="91"/>
        <end position="113"/>
    </location>
</feature>
<feature type="transmembrane region" description="Helical" evidence="1">
    <location>
        <begin position="49"/>
        <end position="70"/>
    </location>
</feature>
<feature type="transmembrane region" description="Helical" evidence="1">
    <location>
        <begin position="188"/>
        <end position="207"/>
    </location>
</feature>
<reference evidence="2 3" key="1">
    <citation type="submission" date="2019-07" db="EMBL/GenBank/DDBJ databases">
        <title>Sphingomonas alkalisoli sp. nov., isolated from rhizosphere soil of Suaedae salsa.</title>
        <authorList>
            <person name="Zhang H."/>
            <person name="Xu L."/>
            <person name="Zhang J.-X."/>
            <person name="Sun J.-Q."/>
        </authorList>
    </citation>
    <scope>NUCLEOTIDE SEQUENCE [LARGE SCALE GENOMIC DNA]</scope>
    <source>
        <strain evidence="2 3">XS-10</strain>
    </source>
</reference>
<organism evidence="2 3">
    <name type="scientific">Sphingomonas suaedae</name>
    <dbReference type="NCBI Taxonomy" id="2599297"/>
    <lineage>
        <taxon>Bacteria</taxon>
        <taxon>Pseudomonadati</taxon>
        <taxon>Pseudomonadota</taxon>
        <taxon>Alphaproteobacteria</taxon>
        <taxon>Sphingomonadales</taxon>
        <taxon>Sphingomonadaceae</taxon>
        <taxon>Sphingomonas</taxon>
    </lineage>
</organism>
<dbReference type="KEGG" id="ssua:FPZ54_19260"/>
<proteinExistence type="predicted"/>
<feature type="transmembrane region" description="Helical" evidence="1">
    <location>
        <begin position="119"/>
        <end position="142"/>
    </location>
</feature>
<evidence type="ECO:0000313" key="3">
    <source>
        <dbReference type="Proteomes" id="UP000318055"/>
    </source>
</evidence>